<dbReference type="EMBL" id="BAAAUV010000004">
    <property type="protein sequence ID" value="GAA3203855.1"/>
    <property type="molecule type" value="Genomic_DNA"/>
</dbReference>
<proteinExistence type="predicted"/>
<reference evidence="2" key="1">
    <citation type="journal article" date="2019" name="Int. J. Syst. Evol. Microbiol.">
        <title>The Global Catalogue of Microorganisms (GCM) 10K type strain sequencing project: providing services to taxonomists for standard genome sequencing and annotation.</title>
        <authorList>
            <consortium name="The Broad Institute Genomics Platform"/>
            <consortium name="The Broad Institute Genome Sequencing Center for Infectious Disease"/>
            <person name="Wu L."/>
            <person name="Ma J."/>
        </authorList>
    </citation>
    <scope>NUCLEOTIDE SEQUENCE [LARGE SCALE GENOMIC DNA]</scope>
    <source>
        <strain evidence="2">JCM 9377</strain>
    </source>
</reference>
<evidence type="ECO:0000313" key="2">
    <source>
        <dbReference type="Proteomes" id="UP001501237"/>
    </source>
</evidence>
<sequence>MCTALVSFDPAARFPLLLAGIRDEFADRAWDPPGAHWPDRPGVLGGRDRLAGGTWLAVDPSVPRAGCVLNGTGVLALEETRLSRGDLPLRAAADGDLGDLDLTRIDPFHLICGEPSKVRLWTWTGTDLTDQWLEPGLHIVVNTGLSGTCAATGGSIPKAGLDGIRARLEHFTPRLEAVDRPDPAEGETAAAWGPWLPLVEGDGLDPADPRALLLRHEGERVFASTSVSLVALAGDAVRYDFSGRPGDRSAWRTVLGG</sequence>
<organism evidence="1 2">
    <name type="scientific">Actinocorallia longicatena</name>
    <dbReference type="NCBI Taxonomy" id="111803"/>
    <lineage>
        <taxon>Bacteria</taxon>
        <taxon>Bacillati</taxon>
        <taxon>Actinomycetota</taxon>
        <taxon>Actinomycetes</taxon>
        <taxon>Streptosporangiales</taxon>
        <taxon>Thermomonosporaceae</taxon>
        <taxon>Actinocorallia</taxon>
    </lineage>
</organism>
<gene>
    <name evidence="1" type="ORF">GCM10010468_18150</name>
</gene>
<dbReference type="RefSeq" id="WP_344824650.1">
    <property type="nucleotide sequence ID" value="NZ_BAAAUV010000004.1"/>
</dbReference>
<comment type="caution">
    <text evidence="1">The sequence shown here is derived from an EMBL/GenBank/DDBJ whole genome shotgun (WGS) entry which is preliminary data.</text>
</comment>
<dbReference type="PANTHER" id="PTHR17985:SF8">
    <property type="entry name" value="TRANSPORT AND GOLGI ORGANIZATION PROTEIN 2 HOMOLOG"/>
    <property type="match status" value="1"/>
</dbReference>
<name>A0ABP6Q4M0_9ACTN</name>
<dbReference type="Proteomes" id="UP001501237">
    <property type="component" value="Unassembled WGS sequence"/>
</dbReference>
<protein>
    <submittedName>
        <fullName evidence="1">NRDE family protein</fullName>
    </submittedName>
</protein>
<keyword evidence="2" id="KW-1185">Reference proteome</keyword>
<dbReference type="InterPro" id="IPR008551">
    <property type="entry name" value="TANGO2"/>
</dbReference>
<evidence type="ECO:0000313" key="1">
    <source>
        <dbReference type="EMBL" id="GAA3203855.1"/>
    </source>
</evidence>
<dbReference type="PANTHER" id="PTHR17985">
    <property type="entry name" value="SER/THR-RICH PROTEIN T10 IN DGCR REGION"/>
    <property type="match status" value="1"/>
</dbReference>
<accession>A0ABP6Q4M0</accession>
<dbReference type="Pfam" id="PF05742">
    <property type="entry name" value="TANGO2"/>
    <property type="match status" value="1"/>
</dbReference>